<organism evidence="1 2">
    <name type="scientific">Tricholomella constricta</name>
    <dbReference type="NCBI Taxonomy" id="117010"/>
    <lineage>
        <taxon>Eukaryota</taxon>
        <taxon>Fungi</taxon>
        <taxon>Dikarya</taxon>
        <taxon>Basidiomycota</taxon>
        <taxon>Agaricomycotina</taxon>
        <taxon>Agaricomycetes</taxon>
        <taxon>Agaricomycetidae</taxon>
        <taxon>Agaricales</taxon>
        <taxon>Tricholomatineae</taxon>
        <taxon>Lyophyllaceae</taxon>
        <taxon>Tricholomella</taxon>
    </lineage>
</organism>
<dbReference type="OrthoDB" id="6105938at2759"/>
<comment type="caution">
    <text evidence="1">The sequence shown here is derived from an EMBL/GenBank/DDBJ whole genome shotgun (WGS) entry which is preliminary data.</text>
</comment>
<name>A0A8H5HI66_9AGAR</name>
<dbReference type="PANTHER" id="PTHR38846">
    <property type="entry name" value="C3H1-TYPE DOMAIN-CONTAINING PROTEIN"/>
    <property type="match status" value="1"/>
</dbReference>
<reference evidence="1 2" key="1">
    <citation type="journal article" date="2020" name="ISME J.">
        <title>Uncovering the hidden diversity of litter-decomposition mechanisms in mushroom-forming fungi.</title>
        <authorList>
            <person name="Floudas D."/>
            <person name="Bentzer J."/>
            <person name="Ahren D."/>
            <person name="Johansson T."/>
            <person name="Persson P."/>
            <person name="Tunlid A."/>
        </authorList>
    </citation>
    <scope>NUCLEOTIDE SEQUENCE [LARGE SCALE GENOMIC DNA]</scope>
    <source>
        <strain evidence="1 2">CBS 661.87</strain>
    </source>
</reference>
<sequence length="149" mass="16375">MTSIADSDTTTILQRFSQLALSEGLKKKSKQYKLQRREFIIGEVDTGFSTIFGGNASSLQSWMSLLRTVGVEGADGMRSIKQCKAALVGKYVNIVDLVDAAVAGIVMTSGVFTSSKALGKYMKRTGKTFPRNKAKTNQLLRQFLIRINE</sequence>
<gene>
    <name evidence="1" type="ORF">D9615_003837</name>
</gene>
<evidence type="ECO:0000313" key="1">
    <source>
        <dbReference type="EMBL" id="KAF5383823.1"/>
    </source>
</evidence>
<protein>
    <submittedName>
        <fullName evidence="1">Uncharacterized protein</fullName>
    </submittedName>
</protein>
<proteinExistence type="predicted"/>
<dbReference type="PANTHER" id="PTHR38846:SF1">
    <property type="entry name" value="C3H1-TYPE DOMAIN-CONTAINING PROTEIN"/>
    <property type="match status" value="1"/>
</dbReference>
<dbReference type="AlphaFoldDB" id="A0A8H5HI66"/>
<keyword evidence="2" id="KW-1185">Reference proteome</keyword>
<evidence type="ECO:0000313" key="2">
    <source>
        <dbReference type="Proteomes" id="UP000565441"/>
    </source>
</evidence>
<accession>A0A8H5HI66</accession>
<dbReference type="Proteomes" id="UP000565441">
    <property type="component" value="Unassembled WGS sequence"/>
</dbReference>
<dbReference type="EMBL" id="JAACJP010000006">
    <property type="protein sequence ID" value="KAF5383823.1"/>
    <property type="molecule type" value="Genomic_DNA"/>
</dbReference>